<protein>
    <submittedName>
        <fullName evidence="3">N-acetylmuramoyl-L-alanine amidase</fullName>
    </submittedName>
</protein>
<dbReference type="GO" id="GO:0008745">
    <property type="term" value="F:N-acetylmuramoyl-L-alanine amidase activity"/>
    <property type="evidence" value="ECO:0007669"/>
    <property type="project" value="InterPro"/>
</dbReference>
<dbReference type="Proteomes" id="UP000184526">
    <property type="component" value="Unassembled WGS sequence"/>
</dbReference>
<dbReference type="RefSeq" id="WP_072831529.1">
    <property type="nucleotide sequence ID" value="NZ_FQXP01000005.1"/>
</dbReference>
<dbReference type="PANTHER" id="PTHR30404">
    <property type="entry name" value="N-ACETYLMURAMOYL-L-ALANINE AMIDASE"/>
    <property type="match status" value="1"/>
</dbReference>
<dbReference type="AlphaFoldDB" id="A0A1M5WAF0"/>
<evidence type="ECO:0000313" key="4">
    <source>
        <dbReference type="Proteomes" id="UP000184526"/>
    </source>
</evidence>
<dbReference type="Gene3D" id="3.40.630.40">
    <property type="entry name" value="Zn-dependent exopeptidases"/>
    <property type="match status" value="1"/>
</dbReference>
<dbReference type="STRING" id="1121306.SAMN02745196_01635"/>
<dbReference type="InterPro" id="IPR002508">
    <property type="entry name" value="MurNAc-LAA_cat"/>
</dbReference>
<organism evidence="3 4">
    <name type="scientific">Clostridium collagenovorans DSM 3089</name>
    <dbReference type="NCBI Taxonomy" id="1121306"/>
    <lineage>
        <taxon>Bacteria</taxon>
        <taxon>Bacillati</taxon>
        <taxon>Bacillota</taxon>
        <taxon>Clostridia</taxon>
        <taxon>Eubacteriales</taxon>
        <taxon>Clostridiaceae</taxon>
        <taxon>Clostridium</taxon>
    </lineage>
</organism>
<name>A0A1M5WAF0_9CLOT</name>
<dbReference type="CDD" id="cd02696">
    <property type="entry name" value="MurNAc-LAA"/>
    <property type="match status" value="1"/>
</dbReference>
<keyword evidence="1" id="KW-0378">Hydrolase</keyword>
<dbReference type="SUPFAM" id="SSF53187">
    <property type="entry name" value="Zn-dependent exopeptidases"/>
    <property type="match status" value="1"/>
</dbReference>
<dbReference type="PANTHER" id="PTHR30404:SF0">
    <property type="entry name" value="N-ACETYLMURAMOYL-L-ALANINE AMIDASE AMIC"/>
    <property type="match status" value="1"/>
</dbReference>
<reference evidence="3 4" key="1">
    <citation type="submission" date="2016-11" db="EMBL/GenBank/DDBJ databases">
        <authorList>
            <person name="Jaros S."/>
            <person name="Januszkiewicz K."/>
            <person name="Wedrychowicz H."/>
        </authorList>
    </citation>
    <scope>NUCLEOTIDE SEQUENCE [LARGE SCALE GENOMIC DNA]</scope>
    <source>
        <strain evidence="3 4">DSM 3089</strain>
    </source>
</reference>
<dbReference type="SMART" id="SM00646">
    <property type="entry name" value="Ami_3"/>
    <property type="match status" value="1"/>
</dbReference>
<dbReference type="GO" id="GO:0030288">
    <property type="term" value="C:outer membrane-bounded periplasmic space"/>
    <property type="evidence" value="ECO:0007669"/>
    <property type="project" value="TreeGrafter"/>
</dbReference>
<evidence type="ECO:0000259" key="2">
    <source>
        <dbReference type="SMART" id="SM00646"/>
    </source>
</evidence>
<dbReference type="InterPro" id="IPR050695">
    <property type="entry name" value="N-acetylmuramoyl_amidase_3"/>
</dbReference>
<evidence type="ECO:0000313" key="3">
    <source>
        <dbReference type="EMBL" id="SHH84184.1"/>
    </source>
</evidence>
<proteinExistence type="predicted"/>
<dbReference type="GO" id="GO:0009253">
    <property type="term" value="P:peptidoglycan catabolic process"/>
    <property type="evidence" value="ECO:0007669"/>
    <property type="project" value="InterPro"/>
</dbReference>
<dbReference type="EMBL" id="FQXP01000005">
    <property type="protein sequence ID" value="SHH84184.1"/>
    <property type="molecule type" value="Genomic_DNA"/>
</dbReference>
<feature type="domain" description="MurNAc-LAA" evidence="2">
    <location>
        <begin position="109"/>
        <end position="222"/>
    </location>
</feature>
<accession>A0A1M5WAF0</accession>
<evidence type="ECO:0000256" key="1">
    <source>
        <dbReference type="ARBA" id="ARBA00022801"/>
    </source>
</evidence>
<keyword evidence="4" id="KW-1185">Reference proteome</keyword>
<gene>
    <name evidence="3" type="ORF">SAMN02745196_01635</name>
</gene>
<dbReference type="Pfam" id="PF01520">
    <property type="entry name" value="Amidase_3"/>
    <property type="match status" value="1"/>
</dbReference>
<sequence length="242" mass="27219">MKSVARGRRLVLFISALILAINFMSFNCLAEENKKVILIDPGHGGMDGGAVSKSGVNEKDINLKIGLLLKGELESMGYEVCMTRESDEGLYSDNGTVRQKKIEDLNKRCNMKKNSNCDLFISIHIDKFQDPKLCGIGAWYSNNPESEKLANIIHENIKKDVNEKNKRLPKPAKEAYKVLRCNDTMPGIIMECGFISNPKELENLVNSDYQKLLATTFAKSIKQYFEGYEVKVEEEKVDSGIN</sequence>